<feature type="domain" description="PpiC" evidence="2">
    <location>
        <begin position="258"/>
        <end position="361"/>
    </location>
</feature>
<keyword evidence="1 3" id="KW-0413">Isomerase</keyword>
<dbReference type="Gene3D" id="1.10.4030.10">
    <property type="entry name" value="Porin chaperone SurA, peptide-binding domain"/>
    <property type="match status" value="1"/>
</dbReference>
<proteinExistence type="predicted"/>
<evidence type="ECO:0000313" key="4">
    <source>
        <dbReference type="Proteomes" id="UP000249061"/>
    </source>
</evidence>
<sequence length="542" mass="59323">MLWAPILQVKASSHANRRKNMSNSSDTTRKYGSLAFIGALAVLFALQWGPGSQGCDARIQDAEAAATVNGKPIPIKDFAKAYSQQADNFRRQGVPADLLKQFGIHKQVVDQLVNTELLAQAAEARGLRTSNEDLKKSLRDVPFFLKDGKWDAEAYKNYVRNFEGTTEVLFEDKLRRQLAAQKLLDLVENSVAVSDEEVKAKYMKEGDVANVTFVRFSPSMYTDKVGVPKPADVDAWAAKNDAAIAAHYEQNKFSYFLPEKVKARQILLRVAPDADAAKKAEVKARAEAVRKQLVDEKKNFAELAKATSEDVATREKGGDLGYVERLALPAAFADLLFALQPGEVTTPVETPAGWFIGTVEEKKAPEQRPLDSVKKEIASQLYVKAKATELAQADAQKALTDAQAGKKLAELFPAEKKEDGSNPFAFGVSTKPEAKQTGEFNSATEAMPQLGNEAAIKKLIFTAKSPGVIPQVLQSSDGLIVAVIDERKEPNDADFETQKTQLRLEAIKGKQFETREAFLKSLKQSGTVVTNDAAIEKVIGDS</sequence>
<reference evidence="3 4" key="1">
    <citation type="submission" date="2017-08" db="EMBL/GenBank/DDBJ databases">
        <title>Infants hospitalized years apart are colonized by the same room-sourced microbial strains.</title>
        <authorList>
            <person name="Brooks B."/>
            <person name="Olm M.R."/>
            <person name="Firek B.A."/>
            <person name="Baker R."/>
            <person name="Thomas B.C."/>
            <person name="Morowitz M.J."/>
            <person name="Banfield J.F."/>
        </authorList>
    </citation>
    <scope>NUCLEOTIDE SEQUENCE [LARGE SCALE GENOMIC DNA]</scope>
    <source>
        <strain evidence="3">S2_003_000_R2_14</strain>
    </source>
</reference>
<dbReference type="Pfam" id="PF00639">
    <property type="entry name" value="Rotamase"/>
    <property type="match status" value="1"/>
</dbReference>
<dbReference type="GO" id="GO:0003755">
    <property type="term" value="F:peptidyl-prolyl cis-trans isomerase activity"/>
    <property type="evidence" value="ECO:0007669"/>
    <property type="project" value="UniProtKB-KW"/>
</dbReference>
<dbReference type="PROSITE" id="PS50198">
    <property type="entry name" value="PPIC_PPIASE_2"/>
    <property type="match status" value="1"/>
</dbReference>
<name>A0A2W5SY58_9BACT</name>
<dbReference type="EMBL" id="QFQP01000025">
    <property type="protein sequence ID" value="PZR08389.1"/>
    <property type="molecule type" value="Genomic_DNA"/>
</dbReference>
<gene>
    <name evidence="3" type="ORF">DI536_24730</name>
</gene>
<evidence type="ECO:0000259" key="2">
    <source>
        <dbReference type="PROSITE" id="PS50198"/>
    </source>
</evidence>
<dbReference type="Proteomes" id="UP000249061">
    <property type="component" value="Unassembled WGS sequence"/>
</dbReference>
<dbReference type="InterPro" id="IPR046357">
    <property type="entry name" value="PPIase_dom_sf"/>
</dbReference>
<dbReference type="PANTHER" id="PTHR47245:SF2">
    <property type="entry name" value="PEPTIDYL-PROLYL CIS-TRANS ISOMERASE HP_0175-RELATED"/>
    <property type="match status" value="1"/>
</dbReference>
<dbReference type="SUPFAM" id="SSF109998">
    <property type="entry name" value="Triger factor/SurA peptide-binding domain-like"/>
    <property type="match status" value="1"/>
</dbReference>
<protein>
    <submittedName>
        <fullName evidence="3">Peptidylprolyl isomerase</fullName>
    </submittedName>
</protein>
<dbReference type="AlphaFoldDB" id="A0A2W5SY58"/>
<dbReference type="SUPFAM" id="SSF54534">
    <property type="entry name" value="FKBP-like"/>
    <property type="match status" value="1"/>
</dbReference>
<evidence type="ECO:0000313" key="3">
    <source>
        <dbReference type="EMBL" id="PZR08389.1"/>
    </source>
</evidence>
<dbReference type="PROSITE" id="PS01096">
    <property type="entry name" value="PPIC_PPIASE_1"/>
    <property type="match status" value="1"/>
</dbReference>
<evidence type="ECO:0000256" key="1">
    <source>
        <dbReference type="PROSITE-ProRule" id="PRU00278"/>
    </source>
</evidence>
<dbReference type="PANTHER" id="PTHR47245">
    <property type="entry name" value="PEPTIDYLPROLYL ISOMERASE"/>
    <property type="match status" value="1"/>
</dbReference>
<dbReference type="InterPro" id="IPR050245">
    <property type="entry name" value="PrsA_foldase"/>
</dbReference>
<organism evidence="3 4">
    <name type="scientific">Archangium gephyra</name>
    <dbReference type="NCBI Taxonomy" id="48"/>
    <lineage>
        <taxon>Bacteria</taxon>
        <taxon>Pseudomonadati</taxon>
        <taxon>Myxococcota</taxon>
        <taxon>Myxococcia</taxon>
        <taxon>Myxococcales</taxon>
        <taxon>Cystobacterineae</taxon>
        <taxon>Archangiaceae</taxon>
        <taxon>Archangium</taxon>
    </lineage>
</organism>
<dbReference type="InterPro" id="IPR023058">
    <property type="entry name" value="PPIase_PpiC_CS"/>
</dbReference>
<dbReference type="Gene3D" id="3.10.50.40">
    <property type="match status" value="1"/>
</dbReference>
<dbReference type="InterPro" id="IPR000297">
    <property type="entry name" value="PPIase_PpiC"/>
</dbReference>
<dbReference type="Pfam" id="PF13624">
    <property type="entry name" value="SurA_N_3"/>
    <property type="match status" value="1"/>
</dbReference>
<accession>A0A2W5SY58</accession>
<comment type="caution">
    <text evidence="3">The sequence shown here is derived from an EMBL/GenBank/DDBJ whole genome shotgun (WGS) entry which is preliminary data.</text>
</comment>
<dbReference type="InterPro" id="IPR027304">
    <property type="entry name" value="Trigger_fact/SurA_dom_sf"/>
</dbReference>
<keyword evidence="1" id="KW-0697">Rotamase</keyword>